<evidence type="ECO:0000313" key="2">
    <source>
        <dbReference type="Proteomes" id="UP001204061"/>
    </source>
</evidence>
<proteinExistence type="predicted"/>
<accession>A0AAW5MLN2</accession>
<comment type="caution">
    <text evidence="1">The sequence shown here is derived from an EMBL/GenBank/DDBJ whole genome shotgun (WGS) entry which is preliminary data.</text>
</comment>
<protein>
    <submittedName>
        <fullName evidence="1">Conjugal transfer protein TraN</fullName>
    </submittedName>
</protein>
<dbReference type="RefSeq" id="WP_257725930.1">
    <property type="nucleotide sequence ID" value="NZ_JANLFC010000078.1"/>
</dbReference>
<dbReference type="Proteomes" id="UP001204061">
    <property type="component" value="Unassembled WGS sequence"/>
</dbReference>
<dbReference type="Pfam" id="PF06986">
    <property type="entry name" value="F_T4SS_TraN"/>
    <property type="match status" value="3"/>
</dbReference>
<dbReference type="InterPro" id="IPR014121">
    <property type="entry name" value="TraN_Ftype"/>
</dbReference>
<organism evidence="1 2">
    <name type="scientific">Aeromonas veronii</name>
    <dbReference type="NCBI Taxonomy" id="654"/>
    <lineage>
        <taxon>Bacteria</taxon>
        <taxon>Pseudomonadati</taxon>
        <taxon>Pseudomonadota</taxon>
        <taxon>Gammaproteobacteria</taxon>
        <taxon>Aeromonadales</taxon>
        <taxon>Aeromonadaceae</taxon>
        <taxon>Aeromonas</taxon>
    </lineage>
</organism>
<sequence>MILRYLFVISVLILSLPTEAKSCRLSERTCTEAGGPRTVDGYTITKDCWRYSLTYTCKDDTYVDSCLGLSSSGNCTKLSSTCTKNSIFNDCEVETSIYRCGNQNSTNADIIELPPEYTITKDDINYSQCNSISENPTCQESSNVCVEGSGSKVINGLTVYKDCWAWKKTYTCKSSNYKDYCKPLEKICQVVKQECVENGADGICNDEKYIYDCDETHDAEGIKLVDSDWRITDDYVDHSQCNDLQNNCYLKNTVCVEPGSTKIINGLPVTKDCWQYEKQYVCGSGNNVSTCNDIDKNKCKLDKKTCVSTNEAGRCTSWAFSYTCTNKGQDTTVTNCSDKITCINGDCFDTGYEPNKEFGQAVAYVNGALQAGVEVNSNTDPNKIDIFTGTKETCSFYAAGSVDCCKDDGWANGSMGGCDDADKRLIERRKLKLVHYVGTYCAQKIPVIGTCIKTSQSYCAYDSMLSRIIQEGARPQLGMSWGSAESPTCSGMTPEQLQDVDFTKISFQEYIDTLTADIPSNDELQQKVVDRVAEMTK</sequence>
<reference evidence="1" key="1">
    <citation type="submission" date="2022-08" db="EMBL/GenBank/DDBJ databases">
        <title>A global survey of hypervirulent Aeromonas hydrophila identified this emerging pathogen in farmed fish in the lower Mekong River basin.</title>
        <authorList>
            <person name="Xu T."/>
            <person name="Rasmussen-Ivey C.R."/>
            <person name="Moen F.S."/>
            <person name="Fernandez Bravo A."/>
            <person name="Lamy B."/>
            <person name="Beaz-Hidalgo R."/>
            <person name="Khan C.D."/>
            <person name="Castro Escarpulli G."/>
            <person name="Yasin I.S.M."/>
            <person name="Figueras M.J."/>
            <person name="Azzam Sayuti M."/>
            <person name="Karim M.M."/>
            <person name="Alam K.M."/>
            <person name="Le T.T.T."/>
            <person name="Thao N.H.P."/>
            <person name="Addo S."/>
            <person name="Duodu S."/>
            <person name="Ali S."/>
            <person name="Mey S."/>
            <person name="Somony T."/>
            <person name="Liles M.R."/>
        </authorList>
    </citation>
    <scope>NUCLEOTIDE SEQUENCE</scope>
    <source>
        <strain evidence="1">0.14</strain>
    </source>
</reference>
<name>A0AAW5MLN2_AERVE</name>
<gene>
    <name evidence="1" type="ORF">NS965_20015</name>
</gene>
<dbReference type="EMBL" id="JANLFC010000078">
    <property type="protein sequence ID" value="MCR4450672.1"/>
    <property type="molecule type" value="Genomic_DNA"/>
</dbReference>
<dbReference type="AlphaFoldDB" id="A0AAW5MLN2"/>
<evidence type="ECO:0000313" key="1">
    <source>
        <dbReference type="EMBL" id="MCR4450672.1"/>
    </source>
</evidence>